<evidence type="ECO:0000256" key="2">
    <source>
        <dbReference type="ARBA" id="ARBA00022692"/>
    </source>
</evidence>
<dbReference type="PANTHER" id="PTHR43394:SF1">
    <property type="entry name" value="ATP-BINDING CASSETTE SUB-FAMILY B MEMBER 10, MITOCHONDRIAL"/>
    <property type="match status" value="1"/>
</dbReference>
<dbReference type="GO" id="GO:0005886">
    <property type="term" value="C:plasma membrane"/>
    <property type="evidence" value="ECO:0007669"/>
    <property type="project" value="UniProtKB-SubCell"/>
</dbReference>
<name>A0A1Y0VL79_PEDPE</name>
<evidence type="ECO:0000313" key="8">
    <source>
        <dbReference type="Proteomes" id="UP000196118"/>
    </source>
</evidence>
<dbReference type="GO" id="GO:0005524">
    <property type="term" value="F:ATP binding"/>
    <property type="evidence" value="ECO:0007669"/>
    <property type="project" value="InterPro"/>
</dbReference>
<protein>
    <submittedName>
        <fullName evidence="7">Xenobiotic-transporting ATPase</fullName>
        <ecNumber evidence="7">3.6.3.44</ecNumber>
    </submittedName>
</protein>
<feature type="transmembrane region" description="Helical" evidence="5">
    <location>
        <begin position="101"/>
        <end position="122"/>
    </location>
</feature>
<dbReference type="InterPro" id="IPR011527">
    <property type="entry name" value="ABC1_TM_dom"/>
</dbReference>
<dbReference type="InterPro" id="IPR036640">
    <property type="entry name" value="ABC1_TM_sf"/>
</dbReference>
<evidence type="ECO:0000256" key="4">
    <source>
        <dbReference type="ARBA" id="ARBA00023136"/>
    </source>
</evidence>
<evidence type="ECO:0000256" key="1">
    <source>
        <dbReference type="ARBA" id="ARBA00004651"/>
    </source>
</evidence>
<dbReference type="Gene3D" id="1.20.1560.10">
    <property type="entry name" value="ABC transporter type 1, transmembrane domain"/>
    <property type="match status" value="1"/>
</dbReference>
<feature type="transmembrane region" description="Helical" evidence="5">
    <location>
        <begin position="72"/>
        <end position="95"/>
    </location>
</feature>
<evidence type="ECO:0000313" key="7">
    <source>
        <dbReference type="EMBL" id="ARW18961.1"/>
    </source>
</evidence>
<comment type="subcellular location">
    <subcellularLocation>
        <location evidence="1">Cell membrane</location>
        <topology evidence="1">Multi-pass membrane protein</topology>
    </subcellularLocation>
</comment>
<evidence type="ECO:0000256" key="5">
    <source>
        <dbReference type="SAM" id="Phobius"/>
    </source>
</evidence>
<evidence type="ECO:0000259" key="6">
    <source>
        <dbReference type="PROSITE" id="PS50929"/>
    </source>
</evidence>
<dbReference type="EMBL" id="CP021474">
    <property type="protein sequence ID" value="ARW18961.1"/>
    <property type="molecule type" value="Genomic_DNA"/>
</dbReference>
<keyword evidence="2 5" id="KW-0812">Transmembrane</keyword>
<dbReference type="GO" id="GO:0016787">
    <property type="term" value="F:hydrolase activity"/>
    <property type="evidence" value="ECO:0007669"/>
    <property type="project" value="UniProtKB-KW"/>
</dbReference>
<dbReference type="InterPro" id="IPR039421">
    <property type="entry name" value="Type_1_exporter"/>
</dbReference>
<keyword evidence="7" id="KW-0378">Hydrolase</keyword>
<dbReference type="EC" id="3.6.3.44" evidence="7"/>
<dbReference type="Proteomes" id="UP000196118">
    <property type="component" value="Chromosome"/>
</dbReference>
<organism evidence="7 8">
    <name type="scientific">Pediococcus pentosaceus</name>
    <dbReference type="NCBI Taxonomy" id="1255"/>
    <lineage>
        <taxon>Bacteria</taxon>
        <taxon>Bacillati</taxon>
        <taxon>Bacillota</taxon>
        <taxon>Bacilli</taxon>
        <taxon>Lactobacillales</taxon>
        <taxon>Lactobacillaceae</taxon>
        <taxon>Pediococcus</taxon>
    </lineage>
</organism>
<proteinExistence type="predicted"/>
<reference evidence="7 8" key="1">
    <citation type="submission" date="2017-05" db="EMBL/GenBank/DDBJ databases">
        <title>Genome sequence of Pediococcus pentosaceus strain SRCM100892.</title>
        <authorList>
            <person name="Cho S.H."/>
        </authorList>
    </citation>
    <scope>NUCLEOTIDE SEQUENCE [LARGE SCALE GENOMIC DNA]</scope>
    <source>
        <strain evidence="7 8">SRCM100892</strain>
    </source>
</reference>
<dbReference type="PANTHER" id="PTHR43394">
    <property type="entry name" value="ATP-DEPENDENT PERMEASE MDL1, MITOCHONDRIAL"/>
    <property type="match status" value="1"/>
</dbReference>
<dbReference type="GO" id="GO:0015421">
    <property type="term" value="F:ABC-type oligopeptide transporter activity"/>
    <property type="evidence" value="ECO:0007669"/>
    <property type="project" value="TreeGrafter"/>
</dbReference>
<dbReference type="SUPFAM" id="SSF90123">
    <property type="entry name" value="ABC transporter transmembrane region"/>
    <property type="match status" value="1"/>
</dbReference>
<gene>
    <name evidence="7" type="ORF">S100892_00356</name>
</gene>
<dbReference type="AlphaFoldDB" id="A0A1Y0VL79"/>
<keyword evidence="3 5" id="KW-1133">Transmembrane helix</keyword>
<feature type="transmembrane region" description="Helical" evidence="5">
    <location>
        <begin position="6"/>
        <end position="26"/>
    </location>
</feature>
<sequence length="188" mass="20840">MLGKVVLLFVASAIFSAIGGTVLGIFGENVIQNLRKTLWKRLTLLKVSYFDTVKAGEISSWLVNDTNQVKQLLAVTFPQTLASIITVVGTIYMMIRMDWHMTLAMVIAVPVVVILMVPVMAFGTKVGHIRQDALALFNGIVSETLSEIRLVKTSNAENQAHEHADNEINRLFKIGKKEAILMQQCNQL</sequence>
<keyword evidence="4 5" id="KW-0472">Membrane</keyword>
<feature type="domain" description="ABC transmembrane type-1" evidence="6">
    <location>
        <begin position="1"/>
        <end position="188"/>
    </location>
</feature>
<dbReference type="Pfam" id="PF00664">
    <property type="entry name" value="ABC_membrane"/>
    <property type="match status" value="1"/>
</dbReference>
<accession>A0A1Y0VL79</accession>
<dbReference type="PROSITE" id="PS50929">
    <property type="entry name" value="ABC_TM1F"/>
    <property type="match status" value="1"/>
</dbReference>
<evidence type="ECO:0000256" key="3">
    <source>
        <dbReference type="ARBA" id="ARBA00022989"/>
    </source>
</evidence>